<dbReference type="PROSITE" id="PS50090">
    <property type="entry name" value="MYB_LIKE"/>
    <property type="match status" value="1"/>
</dbReference>
<evidence type="ECO:0000259" key="2">
    <source>
        <dbReference type="PROSITE" id="PS50090"/>
    </source>
</evidence>
<dbReference type="Gramene" id="NC8G0218750.1">
    <property type="protein sequence ID" value="NC8G0218750.1:cds"/>
    <property type="gene ID" value="NC8G0218750"/>
</dbReference>
<dbReference type="SMART" id="SM00595">
    <property type="entry name" value="MADF"/>
    <property type="match status" value="1"/>
</dbReference>
<dbReference type="InterPro" id="IPR044823">
    <property type="entry name" value="ASIL1/2-like"/>
</dbReference>
<evidence type="ECO:0000313" key="3">
    <source>
        <dbReference type="EMBL" id="VVW65811.1"/>
    </source>
</evidence>
<feature type="region of interest" description="Disordered" evidence="1">
    <location>
        <begin position="1"/>
        <end position="45"/>
    </location>
</feature>
<proteinExistence type="predicted"/>
<dbReference type="EMBL" id="LR721786">
    <property type="protein sequence ID" value="VVW65811.1"/>
    <property type="molecule type" value="Genomic_DNA"/>
</dbReference>
<feature type="compositionally biased region" description="Pro residues" evidence="1">
    <location>
        <begin position="189"/>
        <end position="201"/>
    </location>
</feature>
<dbReference type="OrthoDB" id="1901794at2759"/>
<dbReference type="FunFam" id="1.10.10.60:FF:000152">
    <property type="entry name" value="Trihelix transcription factor ASIL2"/>
    <property type="match status" value="1"/>
</dbReference>
<evidence type="ECO:0000256" key="1">
    <source>
        <dbReference type="SAM" id="MobiDB-lite"/>
    </source>
</evidence>
<dbReference type="PANTHER" id="PTHR31307">
    <property type="entry name" value="TRIHELIX TRANSCRIPTION FACTOR ASIL2"/>
    <property type="match status" value="1"/>
</dbReference>
<dbReference type="InterPro" id="IPR001005">
    <property type="entry name" value="SANT/Myb"/>
</dbReference>
<accession>A0A5K1FMT4</accession>
<feature type="compositionally biased region" description="Pro residues" evidence="1">
    <location>
        <begin position="9"/>
        <end position="40"/>
    </location>
</feature>
<dbReference type="AlphaFoldDB" id="A0A5K1FMT4"/>
<protein>
    <recommendedName>
        <fullName evidence="2">Myb-like domain-containing protein</fullName>
    </recommendedName>
</protein>
<reference evidence="3" key="1">
    <citation type="submission" date="2019-09" db="EMBL/GenBank/DDBJ databases">
        <authorList>
            <person name="Zhang L."/>
        </authorList>
    </citation>
    <scope>NUCLEOTIDE SEQUENCE</scope>
</reference>
<dbReference type="PANTHER" id="PTHR31307:SF3">
    <property type="entry name" value="HOMEODOMAIN-LIKE SUPERFAMILY PROTEIN"/>
    <property type="match status" value="1"/>
</dbReference>
<name>A0A5K1FMT4_9MAGN</name>
<dbReference type="Pfam" id="PF13837">
    <property type="entry name" value="Myb_DNA-bind_4"/>
    <property type="match status" value="1"/>
</dbReference>
<dbReference type="OMA" id="AGVPNHT"/>
<sequence length="295" mass="32444">MAADASSPSPSPSPSRSSSPPPTGDPPSSSPTPKKPPPGPWSHQESIHLIDAYQERWYALGRGQLRARHWEEVASSLAARCGLHRPAKTSTQCRHKIEKLRKRYRAELQKEASGSCESRWILYPRMDLLEKGPSSILRAVHPPRSLPPLESPSPISYRHAEAEAVPRFGSVGRKPSAAGGVAGARGPCSPGPSLNPNPNPSFPKRKRTASPAAAPALEEQEALLELASAVRSIGDGLMRVENLKMEMMRDMERSRMDMEMKRTEMILESQREIAEVIAKAYCSKKKYKRLSSPDS</sequence>
<dbReference type="Gene3D" id="1.10.10.60">
    <property type="entry name" value="Homeodomain-like"/>
    <property type="match status" value="1"/>
</dbReference>
<feature type="region of interest" description="Disordered" evidence="1">
    <location>
        <begin position="168"/>
        <end position="215"/>
    </location>
</feature>
<feature type="domain" description="Myb-like" evidence="2">
    <location>
        <begin position="39"/>
        <end position="101"/>
    </location>
</feature>
<dbReference type="InterPro" id="IPR044822">
    <property type="entry name" value="Myb_DNA-bind_4"/>
</dbReference>
<gene>
    <name evidence="3" type="ORF">NYM_LOCUS25799</name>
</gene>
<organism evidence="3">
    <name type="scientific">Nymphaea colorata</name>
    <name type="common">pocket water lily</name>
    <dbReference type="NCBI Taxonomy" id="210225"/>
    <lineage>
        <taxon>Eukaryota</taxon>
        <taxon>Viridiplantae</taxon>
        <taxon>Streptophyta</taxon>
        <taxon>Embryophyta</taxon>
        <taxon>Tracheophyta</taxon>
        <taxon>Spermatophyta</taxon>
        <taxon>Magnoliopsida</taxon>
        <taxon>Nymphaeales</taxon>
        <taxon>Nymphaeaceae</taxon>
        <taxon>Nymphaea</taxon>
    </lineage>
</organism>